<keyword evidence="1" id="KW-1133">Transmembrane helix</keyword>
<gene>
    <name evidence="2" type="ORF">KIH74_07060</name>
</gene>
<dbReference type="RefSeq" id="WP_214154972.1">
    <property type="nucleotide sequence ID" value="NZ_JAHBAY010000002.1"/>
</dbReference>
<name>A0ABS5TC68_9ACTN</name>
<sequence length="242" mass="26289">MATTPFFQVEGPDDPELVTGLKRLVMLDASELGRVRAQFRTAPTARPMAVVLVVSVILAALALLIPWGPDGTNLAVAVIVCMAPLTYFLIVLTGLATRHWVRERGLATGWRRRTRLTVPWETIDPGRVHVVENATAVVFHPDFQDRSPTYLNNLSDRALLVCGFNSATGDPLFRYWLLGTPDPEGLAQQIERAMVDAGLEARGLAANASRTAVRARYRNGGTALLSDHRGPYDPVLGAPSPG</sequence>
<keyword evidence="1" id="KW-0472">Membrane</keyword>
<feature type="transmembrane region" description="Helical" evidence="1">
    <location>
        <begin position="74"/>
        <end position="96"/>
    </location>
</feature>
<protein>
    <recommendedName>
        <fullName evidence="4">PH domain-containing protein</fullName>
    </recommendedName>
</protein>
<comment type="caution">
    <text evidence="2">The sequence shown here is derived from an EMBL/GenBank/DDBJ whole genome shotgun (WGS) entry which is preliminary data.</text>
</comment>
<organism evidence="2 3">
    <name type="scientific">Kineosporia corallincola</name>
    <dbReference type="NCBI Taxonomy" id="2835133"/>
    <lineage>
        <taxon>Bacteria</taxon>
        <taxon>Bacillati</taxon>
        <taxon>Actinomycetota</taxon>
        <taxon>Actinomycetes</taxon>
        <taxon>Kineosporiales</taxon>
        <taxon>Kineosporiaceae</taxon>
        <taxon>Kineosporia</taxon>
    </lineage>
</organism>
<evidence type="ECO:0000313" key="2">
    <source>
        <dbReference type="EMBL" id="MBT0768679.1"/>
    </source>
</evidence>
<accession>A0ABS5TC68</accession>
<keyword evidence="3" id="KW-1185">Reference proteome</keyword>
<evidence type="ECO:0008006" key="4">
    <source>
        <dbReference type="Google" id="ProtNLM"/>
    </source>
</evidence>
<keyword evidence="1" id="KW-0812">Transmembrane</keyword>
<evidence type="ECO:0000313" key="3">
    <source>
        <dbReference type="Proteomes" id="UP001197247"/>
    </source>
</evidence>
<reference evidence="2 3" key="1">
    <citation type="submission" date="2021-05" db="EMBL/GenBank/DDBJ databases">
        <title>Kineosporia and Streptomyces sp. nov. two new marine actinobacteria isolated from Coral.</title>
        <authorList>
            <person name="Buangrab K."/>
            <person name="Sutthacheep M."/>
            <person name="Yeemin T."/>
            <person name="Harunari E."/>
            <person name="Igarashi Y."/>
            <person name="Kanchanasin P."/>
            <person name="Tanasupawat S."/>
            <person name="Phongsopitanun W."/>
        </authorList>
    </citation>
    <scope>NUCLEOTIDE SEQUENCE [LARGE SCALE GENOMIC DNA]</scope>
    <source>
        <strain evidence="2 3">J2-2</strain>
    </source>
</reference>
<evidence type="ECO:0000256" key="1">
    <source>
        <dbReference type="SAM" id="Phobius"/>
    </source>
</evidence>
<dbReference type="EMBL" id="JAHBAY010000002">
    <property type="protein sequence ID" value="MBT0768679.1"/>
    <property type="molecule type" value="Genomic_DNA"/>
</dbReference>
<proteinExistence type="predicted"/>
<feature type="transmembrane region" description="Helical" evidence="1">
    <location>
        <begin position="48"/>
        <end position="68"/>
    </location>
</feature>
<dbReference type="Proteomes" id="UP001197247">
    <property type="component" value="Unassembled WGS sequence"/>
</dbReference>